<dbReference type="PROSITE" id="PS00683">
    <property type="entry name" value="RHODANESE_2"/>
    <property type="match status" value="1"/>
</dbReference>
<dbReference type="InterPro" id="IPR045078">
    <property type="entry name" value="TST/MPST-like"/>
</dbReference>
<accession>G8JNP6</accession>
<dbReference type="CDD" id="cd01448">
    <property type="entry name" value="TST_Repeat_1"/>
    <property type="match status" value="1"/>
</dbReference>
<dbReference type="RefSeq" id="XP_003644931.1">
    <property type="nucleotide sequence ID" value="XM_003644883.1"/>
</dbReference>
<evidence type="ECO:0000313" key="6">
    <source>
        <dbReference type="Proteomes" id="UP000006790"/>
    </source>
</evidence>
<name>G8JNP6_ERECY</name>
<protein>
    <recommendedName>
        <fullName evidence="3">Sulfurtransferase</fullName>
    </recommendedName>
</protein>
<dbReference type="Proteomes" id="UP000006790">
    <property type="component" value="Chromosome 2"/>
</dbReference>
<feature type="domain" description="Rhodanese" evidence="4">
    <location>
        <begin position="176"/>
        <end position="297"/>
    </location>
</feature>
<dbReference type="eggNOG" id="KOG1529">
    <property type="taxonomic scope" value="Eukaryota"/>
</dbReference>
<evidence type="ECO:0000256" key="2">
    <source>
        <dbReference type="ARBA" id="ARBA00022737"/>
    </source>
</evidence>
<evidence type="ECO:0000256" key="1">
    <source>
        <dbReference type="ARBA" id="ARBA00022679"/>
    </source>
</evidence>
<organism evidence="5 6">
    <name type="scientific">Eremothecium cymbalariae (strain CBS 270.75 / DBVPG 7215 / KCTC 17166 / NRRL Y-17582)</name>
    <name type="common">Yeast</name>
    <dbReference type="NCBI Taxonomy" id="931890"/>
    <lineage>
        <taxon>Eukaryota</taxon>
        <taxon>Fungi</taxon>
        <taxon>Dikarya</taxon>
        <taxon>Ascomycota</taxon>
        <taxon>Saccharomycotina</taxon>
        <taxon>Saccharomycetes</taxon>
        <taxon>Saccharomycetales</taxon>
        <taxon>Saccharomycetaceae</taxon>
        <taxon>Eremothecium</taxon>
    </lineage>
</organism>
<proteinExistence type="predicted"/>
<dbReference type="PROSITE" id="PS50206">
    <property type="entry name" value="RHODANESE_3"/>
    <property type="match status" value="2"/>
</dbReference>
<keyword evidence="6" id="KW-1185">Reference proteome</keyword>
<dbReference type="GeneID" id="11473073"/>
<dbReference type="AlphaFoldDB" id="G8JNP6"/>
<dbReference type="OrthoDB" id="270167at2759"/>
<dbReference type="KEGG" id="erc:Ecym_2381"/>
<dbReference type="InParanoid" id="G8JNP6"/>
<sequence>MSLYKLITPKEFSKLIKNTTNSRVIPVDATWYLPIFKKDGRSEFRNVERIPNAVYFHLGEVSDNEPKASRMLPTLDVFNGAMSKLGIKSDDTLVVYDRINNFSASRVAWVLTTLGHSKVYLMTGFNQYVKEGYTVDHDKVLSDSPYPATKYESTNSFKGEQVISFEALSELVSSGKIKDYNLFDARSEDRFLGEEDAGATNPPTSGHVLGSQPLPYMEVLDDGTFPSDPKKMLEKVEQSLKEHGTHFDRNRPTIVMCNSGVTACIIKTAIELASLGSAKLYDGSFSEWALRADPKYIARGKDW</sequence>
<evidence type="ECO:0000313" key="5">
    <source>
        <dbReference type="EMBL" id="AET38114.1"/>
    </source>
</evidence>
<dbReference type="InterPro" id="IPR036873">
    <property type="entry name" value="Rhodanese-like_dom_sf"/>
</dbReference>
<dbReference type="SUPFAM" id="SSF52821">
    <property type="entry name" value="Rhodanese/Cell cycle control phosphatase"/>
    <property type="match status" value="2"/>
</dbReference>
<dbReference type="GO" id="GO:0004792">
    <property type="term" value="F:thiosulfate-cyanide sulfurtransferase activity"/>
    <property type="evidence" value="ECO:0007669"/>
    <property type="project" value="EnsemblFungi"/>
</dbReference>
<keyword evidence="1 3" id="KW-0808">Transferase</keyword>
<dbReference type="SMART" id="SM00450">
    <property type="entry name" value="RHOD"/>
    <property type="match status" value="2"/>
</dbReference>
<dbReference type="Gene3D" id="3.40.250.10">
    <property type="entry name" value="Rhodanese-like domain"/>
    <property type="match status" value="2"/>
</dbReference>
<evidence type="ECO:0000256" key="3">
    <source>
        <dbReference type="RuleBase" id="RU000507"/>
    </source>
</evidence>
<evidence type="ECO:0000259" key="4">
    <source>
        <dbReference type="PROSITE" id="PS50206"/>
    </source>
</evidence>
<dbReference type="HOGENOM" id="CLU_031618_3_1_1"/>
<dbReference type="InterPro" id="IPR001763">
    <property type="entry name" value="Rhodanese-like_dom"/>
</dbReference>
<dbReference type="GO" id="GO:0005739">
    <property type="term" value="C:mitochondrion"/>
    <property type="evidence" value="ECO:0007669"/>
    <property type="project" value="TreeGrafter"/>
</dbReference>
<dbReference type="PANTHER" id="PTHR11364:SF27">
    <property type="entry name" value="SULFURTRANSFERASE"/>
    <property type="match status" value="1"/>
</dbReference>
<dbReference type="FunCoup" id="G8JNP6">
    <property type="interactions" value="443"/>
</dbReference>
<keyword evidence="2" id="KW-0677">Repeat</keyword>
<dbReference type="InterPro" id="IPR001307">
    <property type="entry name" value="Thiosulphate_STrfase_CS"/>
</dbReference>
<dbReference type="EMBL" id="CP002498">
    <property type="protein sequence ID" value="AET38114.1"/>
    <property type="molecule type" value="Genomic_DNA"/>
</dbReference>
<dbReference type="STRING" id="931890.G8JNP6"/>
<feature type="domain" description="Rhodanese" evidence="4">
    <location>
        <begin position="20"/>
        <end position="137"/>
    </location>
</feature>
<dbReference type="Pfam" id="PF00581">
    <property type="entry name" value="Rhodanese"/>
    <property type="match status" value="2"/>
</dbReference>
<reference evidence="6" key="1">
    <citation type="journal article" date="2012" name="G3 (Bethesda)">
        <title>Pichia sorbitophila, an interspecies yeast hybrid reveals early steps of genome resolution following polyploidization.</title>
        <authorList>
            <person name="Leh Louis V."/>
            <person name="Despons L."/>
            <person name="Friedrich A."/>
            <person name="Martin T."/>
            <person name="Durrens P."/>
            <person name="Casaregola S."/>
            <person name="Neuveglise C."/>
            <person name="Fairhead C."/>
            <person name="Marck C."/>
            <person name="Cruz J.A."/>
            <person name="Straub M.L."/>
            <person name="Kugler V."/>
            <person name="Sacerdot C."/>
            <person name="Uzunov Z."/>
            <person name="Thierry A."/>
            <person name="Weiss S."/>
            <person name="Bleykasten C."/>
            <person name="De Montigny J."/>
            <person name="Jacques N."/>
            <person name="Jung P."/>
            <person name="Lemaire M."/>
            <person name="Mallet S."/>
            <person name="Morel G."/>
            <person name="Richard G.F."/>
            <person name="Sarkar A."/>
            <person name="Savel G."/>
            <person name="Schacherer J."/>
            <person name="Seret M.L."/>
            <person name="Talla E."/>
            <person name="Samson G."/>
            <person name="Jubin C."/>
            <person name="Poulain J."/>
            <person name="Vacherie B."/>
            <person name="Barbe V."/>
            <person name="Pelletier E."/>
            <person name="Sherman D.J."/>
            <person name="Westhof E."/>
            <person name="Weissenbach J."/>
            <person name="Baret P.V."/>
            <person name="Wincker P."/>
            <person name="Gaillardin C."/>
            <person name="Dujon B."/>
            <person name="Souciet J.L."/>
        </authorList>
    </citation>
    <scope>NUCLEOTIDE SEQUENCE [LARGE SCALE GENOMIC DNA]</scope>
    <source>
        <strain evidence="6">CBS 270.75 / DBVPG 7215 / KCTC 17166 / NRRL Y-17582</strain>
    </source>
</reference>
<dbReference type="GO" id="GO:0002143">
    <property type="term" value="P:tRNA wobble position uridine thiolation"/>
    <property type="evidence" value="ECO:0007669"/>
    <property type="project" value="EnsemblFungi"/>
</dbReference>
<dbReference type="OMA" id="NNNWFAS"/>
<gene>
    <name evidence="5" type="ordered locus">Ecym_2381</name>
</gene>
<dbReference type="PANTHER" id="PTHR11364">
    <property type="entry name" value="THIOSULFATE SULFERTANSFERASE"/>
    <property type="match status" value="1"/>
</dbReference>